<dbReference type="PANTHER" id="PTHR38137:SF2">
    <property type="entry name" value="PRC-BARREL DOMAIN-CONTAINING PROTEIN"/>
    <property type="match status" value="1"/>
</dbReference>
<dbReference type="Gene3D" id="2.30.30.240">
    <property type="entry name" value="PRC-barrel domain"/>
    <property type="match status" value="1"/>
</dbReference>
<dbReference type="PANTHER" id="PTHR38137">
    <property type="entry name" value="PRC-BARREL DOMAIN PROTEIN"/>
    <property type="match status" value="1"/>
</dbReference>
<reference evidence="2 3" key="1">
    <citation type="submission" date="2011-09" db="EMBL/GenBank/DDBJ databases">
        <title>The draft genome of Methanotorris formicicus Mc-S-70.</title>
        <authorList>
            <consortium name="US DOE Joint Genome Institute (JGI-PGF)"/>
            <person name="Lucas S."/>
            <person name="Han J."/>
            <person name="Lapidus A."/>
            <person name="Cheng J.-F."/>
            <person name="Goodwin L."/>
            <person name="Pitluck S."/>
            <person name="Peters L."/>
            <person name="Land M.L."/>
            <person name="Hauser L."/>
            <person name="Sieprawska-Lupa M."/>
            <person name="Takai K."/>
            <person name="Miyazaki J."/>
            <person name="Whitman W."/>
            <person name="Woyke T.J."/>
        </authorList>
    </citation>
    <scope>NUCLEOTIDE SEQUENCE [LARGE SCALE GENOMIC DNA]</scope>
    <source>
        <strain evidence="2 3">Mc-S-70</strain>
    </source>
</reference>
<organism evidence="2 3">
    <name type="scientific">Methanotorris formicicus Mc-S-70</name>
    <dbReference type="NCBI Taxonomy" id="647171"/>
    <lineage>
        <taxon>Archaea</taxon>
        <taxon>Methanobacteriati</taxon>
        <taxon>Methanobacteriota</taxon>
        <taxon>Methanomada group</taxon>
        <taxon>Methanococci</taxon>
        <taxon>Methanococcales</taxon>
        <taxon>Methanocaldococcaceae</taxon>
        <taxon>Methanotorris</taxon>
    </lineage>
</organism>
<gene>
    <name evidence="2" type="ORF">MetfoDRAFT_0721</name>
</gene>
<dbReference type="InterPro" id="IPR027275">
    <property type="entry name" value="PRC-brl_dom"/>
</dbReference>
<protein>
    <submittedName>
        <fullName evidence="2">PRC-barrel domain protein</fullName>
    </submittedName>
</protein>
<dbReference type="AlphaFoldDB" id="H1KY48"/>
<dbReference type="STRING" id="647171.MetfoDRAFT_0721"/>
<dbReference type="Pfam" id="PF05239">
    <property type="entry name" value="PRC"/>
    <property type="match status" value="1"/>
</dbReference>
<dbReference type="Proteomes" id="UP000003706">
    <property type="component" value="Unassembled WGS sequence"/>
</dbReference>
<dbReference type="PATRIC" id="fig|647171.4.peg.709"/>
<keyword evidence="3" id="KW-1185">Reference proteome</keyword>
<dbReference type="InterPro" id="IPR011033">
    <property type="entry name" value="PRC_barrel-like_sf"/>
</dbReference>
<accession>H1KY48</accession>
<name>H1KY48_9EURY</name>
<comment type="caution">
    <text evidence="2">The sequence shown here is derived from an EMBL/GenBank/DDBJ whole genome shotgun (WGS) entry which is preliminary data.</text>
</comment>
<evidence type="ECO:0000313" key="3">
    <source>
        <dbReference type="Proteomes" id="UP000003706"/>
    </source>
</evidence>
<evidence type="ECO:0000259" key="1">
    <source>
        <dbReference type="Pfam" id="PF05239"/>
    </source>
</evidence>
<proteinExistence type="predicted"/>
<dbReference type="SUPFAM" id="SSF50346">
    <property type="entry name" value="PRC-barrel domain"/>
    <property type="match status" value="1"/>
</dbReference>
<evidence type="ECO:0000313" key="2">
    <source>
        <dbReference type="EMBL" id="EHP87408.1"/>
    </source>
</evidence>
<feature type="domain" description="PRC-barrel" evidence="1">
    <location>
        <begin position="19"/>
        <end position="91"/>
    </location>
</feature>
<dbReference type="EMBL" id="AGJL01000014">
    <property type="protein sequence ID" value="EHP87408.1"/>
    <property type="molecule type" value="Genomic_DNA"/>
</dbReference>
<sequence length="96" mass="10494">MSLEYNVNTTKVEIMKIPVRALFGRSIVGNLGSIIGTVEDIIIDEETGKVVSLNVEPSPQSPIPPSDENYTLIPFKIVNAIKDVVVIDESKINKKA</sequence>